<dbReference type="InterPro" id="IPR036194">
    <property type="entry name" value="FlhD_sf"/>
</dbReference>
<dbReference type="Proteomes" id="UP000199391">
    <property type="component" value="Unassembled WGS sequence"/>
</dbReference>
<dbReference type="RefSeq" id="WP_093555034.1">
    <property type="nucleotide sequence ID" value="NZ_FPBO01000006.1"/>
</dbReference>
<dbReference type="EMBL" id="FPBO01000006">
    <property type="protein sequence ID" value="SFU61270.1"/>
    <property type="molecule type" value="Genomic_DNA"/>
</dbReference>
<dbReference type="Gene3D" id="1.10.4000.10">
    <property type="entry name" value="Flagellar transcriptional activator FlhD"/>
    <property type="match status" value="1"/>
</dbReference>
<dbReference type="AlphaFoldDB" id="A0A1I7HKI1"/>
<dbReference type="OrthoDB" id="8704056at2"/>
<dbReference type="Pfam" id="PF05247">
    <property type="entry name" value="FlhD"/>
    <property type="match status" value="1"/>
</dbReference>
<name>A0A1I7HKI1_9BURK</name>
<evidence type="ECO:0000256" key="3">
    <source>
        <dbReference type="ARBA" id="ARBA00023015"/>
    </source>
</evidence>
<keyword evidence="10" id="KW-1185">Reference proteome</keyword>
<evidence type="ECO:0000256" key="5">
    <source>
        <dbReference type="ARBA" id="ARBA00023157"/>
    </source>
</evidence>
<evidence type="ECO:0000313" key="10">
    <source>
        <dbReference type="Proteomes" id="UP000199391"/>
    </source>
</evidence>
<keyword evidence="3" id="KW-0805">Transcription regulation</keyword>
<organism evidence="9 10">
    <name type="scientific">Pseudoduganella namucuonensis</name>
    <dbReference type="NCBI Taxonomy" id="1035707"/>
    <lineage>
        <taxon>Bacteria</taxon>
        <taxon>Pseudomonadati</taxon>
        <taxon>Pseudomonadota</taxon>
        <taxon>Betaproteobacteria</taxon>
        <taxon>Burkholderiales</taxon>
        <taxon>Oxalobacteraceae</taxon>
        <taxon>Telluria group</taxon>
        <taxon>Pseudoduganella</taxon>
    </lineage>
</organism>
<dbReference type="GO" id="GO:0044780">
    <property type="term" value="P:bacterial-type flagellum assembly"/>
    <property type="evidence" value="ECO:0007669"/>
    <property type="project" value="InterPro"/>
</dbReference>
<gene>
    <name evidence="9" type="ORF">SAMN05216552_100611</name>
</gene>
<evidence type="ECO:0000256" key="6">
    <source>
        <dbReference type="ARBA" id="ARBA00023159"/>
    </source>
</evidence>
<evidence type="ECO:0000313" key="9">
    <source>
        <dbReference type="EMBL" id="SFU61270.1"/>
    </source>
</evidence>
<keyword evidence="2" id="KW-1005">Bacterial flagellum biogenesis</keyword>
<evidence type="ECO:0000256" key="4">
    <source>
        <dbReference type="ARBA" id="ARBA00023125"/>
    </source>
</evidence>
<sequence>MDNAPHLSDVQQLNLNFLLTVQAALKHDRLTASFKFHLDAESAALLPSMSVRDLIVLAENMAHESLCQPIGNLPALLTAPRSLAGMLCTAGAGRAAVNTPAGQPGMATG</sequence>
<keyword evidence="6" id="KW-0010">Activator</keyword>
<keyword evidence="4" id="KW-0238">DNA-binding</keyword>
<reference evidence="10" key="1">
    <citation type="submission" date="2016-10" db="EMBL/GenBank/DDBJ databases">
        <authorList>
            <person name="Varghese N."/>
            <person name="Submissions S."/>
        </authorList>
    </citation>
    <scope>NUCLEOTIDE SEQUENCE [LARGE SCALE GENOMIC DNA]</scope>
    <source>
        <strain evidence="10">CGMCC 1.11014</strain>
    </source>
</reference>
<dbReference type="GO" id="GO:0045893">
    <property type="term" value="P:positive regulation of DNA-templated transcription"/>
    <property type="evidence" value="ECO:0007669"/>
    <property type="project" value="InterPro"/>
</dbReference>
<evidence type="ECO:0000256" key="1">
    <source>
        <dbReference type="ARBA" id="ARBA00022490"/>
    </source>
</evidence>
<evidence type="ECO:0000256" key="8">
    <source>
        <dbReference type="ARBA" id="ARBA00025431"/>
    </source>
</evidence>
<keyword evidence="1" id="KW-0963">Cytoplasm</keyword>
<dbReference type="InterPro" id="IPR023559">
    <property type="entry name" value="Flagellar_FlhD"/>
</dbReference>
<dbReference type="SUPFAM" id="SSF63592">
    <property type="entry name" value="Flagellar transcriptional activator FlhD"/>
    <property type="match status" value="1"/>
</dbReference>
<protein>
    <submittedName>
        <fullName evidence="9">Transcriptional activator (FlhD)</fullName>
    </submittedName>
</protein>
<evidence type="ECO:0000256" key="2">
    <source>
        <dbReference type="ARBA" id="ARBA00022795"/>
    </source>
</evidence>
<evidence type="ECO:0000256" key="7">
    <source>
        <dbReference type="ARBA" id="ARBA00023163"/>
    </source>
</evidence>
<accession>A0A1I7HKI1</accession>
<comment type="function">
    <text evidence="8">Functions in complex with FlhC as a master transcriptional regulator that regulates transcription of several flagellar and non-flagellar operons by binding to their promoter region. Activates expression of class 2 flagellar genes, including fliA, which is a flagellum-specific sigma factor that turns on the class 3 genes. Also regulates genes whose products function in a variety of physiological pathways.</text>
</comment>
<dbReference type="GO" id="GO:0003677">
    <property type="term" value="F:DNA binding"/>
    <property type="evidence" value="ECO:0007669"/>
    <property type="project" value="UniProtKB-KW"/>
</dbReference>
<keyword evidence="7" id="KW-0804">Transcription</keyword>
<proteinExistence type="predicted"/>
<keyword evidence="5" id="KW-1015">Disulfide bond</keyword>
<dbReference type="STRING" id="1035707.SAMN05216552_100611"/>